<sequence length="207" mass="23683">MVASGIRDAFGSSISDFVKHLTACSSPFADINQLLERQFNRLTDLELEVIYWLAINREAIYFSGLKEDIISPQLKQQLPDILKSLRRKSLVENSNGAFTLAHLVMDYATNLLIAKIREEIETMRITLLNSHVLLKAEAKDYVKDTQIRLILGPIKDRLINDLKGKRNLEKRLERILSDWRTKYPLTPGYMADNVFNLLAQLNTHGKG</sequence>
<accession>A0ABV4XRN8</accession>
<proteinExistence type="predicted"/>
<dbReference type="EMBL" id="JBHFNR010000109">
    <property type="protein sequence ID" value="MFB2894351.1"/>
    <property type="molecule type" value="Genomic_DNA"/>
</dbReference>
<evidence type="ECO:0000313" key="2">
    <source>
        <dbReference type="Proteomes" id="UP001576784"/>
    </source>
</evidence>
<dbReference type="RefSeq" id="WP_413263999.1">
    <property type="nucleotide sequence ID" value="NZ_JBHFNR010000109.1"/>
</dbReference>
<organism evidence="1 2">
    <name type="scientific">Floridaenema flaviceps BLCC-F50</name>
    <dbReference type="NCBI Taxonomy" id="3153642"/>
    <lineage>
        <taxon>Bacteria</taxon>
        <taxon>Bacillati</taxon>
        <taxon>Cyanobacteriota</taxon>
        <taxon>Cyanophyceae</taxon>
        <taxon>Oscillatoriophycideae</taxon>
        <taxon>Aerosakkonematales</taxon>
        <taxon>Aerosakkonemataceae</taxon>
        <taxon>Floridanema</taxon>
        <taxon>Floridanema flaviceps</taxon>
    </lineage>
</organism>
<keyword evidence="2" id="KW-1185">Reference proteome</keyword>
<gene>
    <name evidence="1" type="ORF">ACE1CI_15695</name>
</gene>
<evidence type="ECO:0000313" key="1">
    <source>
        <dbReference type="EMBL" id="MFB2894351.1"/>
    </source>
</evidence>
<name>A0ABV4XRN8_9CYAN</name>
<dbReference type="Proteomes" id="UP001576784">
    <property type="component" value="Unassembled WGS sequence"/>
</dbReference>
<protein>
    <submittedName>
        <fullName evidence="1">Uncharacterized protein</fullName>
    </submittedName>
</protein>
<reference evidence="1 2" key="1">
    <citation type="submission" date="2024-09" db="EMBL/GenBank/DDBJ databases">
        <title>Floridaenema gen nov. (Aerosakkonemataceae, Aerosakkonematales ord. nov., Cyanobacteria) from benthic tropical and subtropical fresh waters, with the description of four new species.</title>
        <authorList>
            <person name="Moretto J.A."/>
            <person name="Berthold D.E."/>
            <person name="Lefler F.W."/>
            <person name="Huang I.-S."/>
            <person name="Laughinghouse H. IV."/>
        </authorList>
    </citation>
    <scope>NUCLEOTIDE SEQUENCE [LARGE SCALE GENOMIC DNA]</scope>
    <source>
        <strain evidence="1 2">BLCC-F50</strain>
    </source>
</reference>
<comment type="caution">
    <text evidence="1">The sequence shown here is derived from an EMBL/GenBank/DDBJ whole genome shotgun (WGS) entry which is preliminary data.</text>
</comment>